<dbReference type="EMBL" id="CACTIH010002063">
    <property type="protein sequence ID" value="CAA2972687.1"/>
    <property type="molecule type" value="Genomic_DNA"/>
</dbReference>
<accession>A0A8S0R1Q4</accession>
<comment type="caution">
    <text evidence="1">The sequence shown here is derived from an EMBL/GenBank/DDBJ whole genome shotgun (WGS) entry which is preliminary data.</text>
</comment>
<name>A0A8S0R1Q4_OLEEU</name>
<dbReference type="AlphaFoldDB" id="A0A8S0R1Q4"/>
<gene>
    <name evidence="1" type="ORF">OLEA9_A012163</name>
</gene>
<evidence type="ECO:0000313" key="1">
    <source>
        <dbReference type="EMBL" id="CAA2972687.1"/>
    </source>
</evidence>
<organism evidence="1 2">
    <name type="scientific">Olea europaea subsp. europaea</name>
    <dbReference type="NCBI Taxonomy" id="158383"/>
    <lineage>
        <taxon>Eukaryota</taxon>
        <taxon>Viridiplantae</taxon>
        <taxon>Streptophyta</taxon>
        <taxon>Embryophyta</taxon>
        <taxon>Tracheophyta</taxon>
        <taxon>Spermatophyta</taxon>
        <taxon>Magnoliopsida</taxon>
        <taxon>eudicotyledons</taxon>
        <taxon>Gunneridae</taxon>
        <taxon>Pentapetalae</taxon>
        <taxon>asterids</taxon>
        <taxon>lamiids</taxon>
        <taxon>Lamiales</taxon>
        <taxon>Oleaceae</taxon>
        <taxon>Oleeae</taxon>
        <taxon>Olea</taxon>
    </lineage>
</organism>
<evidence type="ECO:0000313" key="2">
    <source>
        <dbReference type="Proteomes" id="UP000594638"/>
    </source>
</evidence>
<reference evidence="1 2" key="1">
    <citation type="submission" date="2019-12" db="EMBL/GenBank/DDBJ databases">
        <authorList>
            <person name="Alioto T."/>
            <person name="Alioto T."/>
            <person name="Gomez Garrido J."/>
        </authorList>
    </citation>
    <scope>NUCLEOTIDE SEQUENCE [LARGE SCALE GENOMIC DNA]</scope>
</reference>
<proteinExistence type="predicted"/>
<keyword evidence="2" id="KW-1185">Reference proteome</keyword>
<dbReference type="Gramene" id="OE9A012163T1">
    <property type="protein sequence ID" value="OE9A012163C1"/>
    <property type="gene ID" value="OE9A012163"/>
</dbReference>
<protein>
    <submittedName>
        <fullName evidence="1">Uncharacterized protein</fullName>
    </submittedName>
</protein>
<sequence length="123" mass="14192">MHPRIKNWMVDEQPSVAKLERADYFINADYKKPIQPEFSSDSRRKNRTKKSTACASASGQSLILFADNSIGYPNVSNDDDDFVDPLPRCQETSPWGKSRLMKHHRLPITIQMNHTLMVRNEVM</sequence>
<dbReference type="Proteomes" id="UP000594638">
    <property type="component" value="Unassembled WGS sequence"/>
</dbReference>